<evidence type="ECO:0000313" key="1">
    <source>
        <dbReference type="EMBL" id="RYQ26960.1"/>
    </source>
</evidence>
<dbReference type="AlphaFoldDB" id="A0A4Q5AEL2"/>
<sequence>MAADDAEIGEDWDNDVLDERELHEIDRLTARYEKLIKPGILARAGQKVGDIIPASVKKVAGNAKNAVMEQQLYQQAMDVVASGFKVVEEQAAKMTVSESTVLKKIDSIVPDRDIASLDEVCFARSYEVAKVVNGEQTKNLGIAMVEGAVTGAPGFAGIPFNLVLSTFCYYRAVQSVAMFYGYDVKNDNEELVIASEVFSSAMSPGDVNGELGNTIGKIMMLAEANVVKDTVKKGWTAMAQRHGIPLLIVQLRALANKAAKRALEKAGEAGLEDAMFRGVFEQIGKRLTQQAVKKAVPVVSAAIGAFFDTAQMNKVLDYADVFYQKRFILEKGMRQNFVREADGSIE</sequence>
<proteinExistence type="predicted"/>
<dbReference type="EMBL" id="RYUQ01000001">
    <property type="protein sequence ID" value="RYQ26960.1"/>
    <property type="molecule type" value="Genomic_DNA"/>
</dbReference>
<protein>
    <submittedName>
        <fullName evidence="1">Valyl-tRNA synthetase</fullName>
    </submittedName>
</protein>
<dbReference type="Proteomes" id="UP000292535">
    <property type="component" value="Unassembled WGS sequence"/>
</dbReference>
<dbReference type="PANTHER" id="PTHR41260:SF1">
    <property type="entry name" value="PROTEIN ECSC"/>
    <property type="match status" value="1"/>
</dbReference>
<dbReference type="InterPro" id="IPR024787">
    <property type="entry name" value="EcsC"/>
</dbReference>
<dbReference type="PANTHER" id="PTHR41260">
    <property type="entry name" value="PROTEIN ECSC"/>
    <property type="match status" value="1"/>
</dbReference>
<reference evidence="1 2" key="1">
    <citation type="submission" date="2018-12" db="EMBL/GenBank/DDBJ databases">
        <title>Unveiling genomic diversity among members of the Bifidobacterium pseudolongum species, a widely distributed gut commensal of the animal kingdom.</title>
        <authorList>
            <person name="Lugli G.A."/>
            <person name="Duranti S."/>
            <person name="Albert K."/>
            <person name="Mancabelli L."/>
            <person name="Napoli S."/>
            <person name="Viappiani A."/>
            <person name="Anzalone R."/>
            <person name="Longhi G."/>
            <person name="Milani C."/>
            <person name="Turroni F."/>
            <person name="Alessandri G."/>
            <person name="Sela D.A."/>
            <person name="Van Sinderen D."/>
            <person name="Ventura M."/>
        </authorList>
    </citation>
    <scope>NUCLEOTIDE SEQUENCE [LARGE SCALE GENOMIC DNA]</scope>
    <source>
        <strain evidence="1 2">2032B</strain>
    </source>
</reference>
<name>A0A4Q5AEL2_9BIFI</name>
<organism evidence="1 2">
    <name type="scientific">Bifidobacterium pseudolongum subsp. globosum</name>
    <dbReference type="NCBI Taxonomy" id="1690"/>
    <lineage>
        <taxon>Bacteria</taxon>
        <taxon>Bacillati</taxon>
        <taxon>Actinomycetota</taxon>
        <taxon>Actinomycetes</taxon>
        <taxon>Bifidobacteriales</taxon>
        <taxon>Bifidobacteriaceae</taxon>
        <taxon>Bifidobacterium</taxon>
    </lineage>
</organism>
<dbReference type="RefSeq" id="WP_129853066.1">
    <property type="nucleotide sequence ID" value="NZ_RYUQ01000001.1"/>
</dbReference>
<dbReference type="GO" id="GO:0004812">
    <property type="term" value="F:aminoacyl-tRNA ligase activity"/>
    <property type="evidence" value="ECO:0007669"/>
    <property type="project" value="UniProtKB-KW"/>
</dbReference>
<dbReference type="Pfam" id="PF12787">
    <property type="entry name" value="EcsC"/>
    <property type="match status" value="1"/>
</dbReference>
<keyword evidence="1" id="KW-0436">Ligase</keyword>
<gene>
    <name evidence="1" type="ORF">PG2032B_0004</name>
</gene>
<comment type="caution">
    <text evidence="1">The sequence shown here is derived from an EMBL/GenBank/DDBJ whole genome shotgun (WGS) entry which is preliminary data.</text>
</comment>
<accession>A0A4Q5AEL2</accession>
<evidence type="ECO:0000313" key="2">
    <source>
        <dbReference type="Proteomes" id="UP000292535"/>
    </source>
</evidence>
<keyword evidence="1" id="KW-0030">Aminoacyl-tRNA synthetase</keyword>